<proteinExistence type="predicted"/>
<gene>
    <name evidence="2" type="ORF">AC477_02540</name>
</gene>
<accession>A0A0M0BX40</accession>
<name>A0A0M0BX40_9ARCH</name>
<evidence type="ECO:0000313" key="2">
    <source>
        <dbReference type="EMBL" id="KON32736.1"/>
    </source>
</evidence>
<organism evidence="2 3">
    <name type="scientific">miscellaneous Crenarchaeota group-1 archaeon SG8-32-1</name>
    <dbReference type="NCBI Taxonomy" id="1685124"/>
    <lineage>
        <taxon>Archaea</taxon>
        <taxon>Candidatus Bathyarchaeota</taxon>
        <taxon>MCG-1</taxon>
    </lineage>
</organism>
<protein>
    <recommendedName>
        <fullName evidence="4">Abortive infection protein</fullName>
    </recommendedName>
</protein>
<keyword evidence="1" id="KW-0812">Transmembrane</keyword>
<feature type="transmembrane region" description="Helical" evidence="1">
    <location>
        <begin position="168"/>
        <end position="186"/>
    </location>
</feature>
<evidence type="ECO:0000313" key="3">
    <source>
        <dbReference type="Proteomes" id="UP000037237"/>
    </source>
</evidence>
<reference evidence="2 3" key="1">
    <citation type="submission" date="2015-06" db="EMBL/GenBank/DDBJ databases">
        <title>New insights into the roles of widespread benthic archaea in carbon and nitrogen cycling.</title>
        <authorList>
            <person name="Lazar C.S."/>
            <person name="Baker B.J."/>
            <person name="Seitz K.W."/>
            <person name="Hyde A.S."/>
            <person name="Dick G.J."/>
            <person name="Hinrichs K.-U."/>
            <person name="Teske A.P."/>
        </authorList>
    </citation>
    <scope>NUCLEOTIDE SEQUENCE [LARGE SCALE GENOMIC DNA]</scope>
    <source>
        <strain evidence="2">SG8-32-1</strain>
    </source>
</reference>
<dbReference type="Proteomes" id="UP000037237">
    <property type="component" value="Unassembled WGS sequence"/>
</dbReference>
<feature type="transmembrane region" description="Helical" evidence="1">
    <location>
        <begin position="266"/>
        <end position="290"/>
    </location>
</feature>
<keyword evidence="1" id="KW-0472">Membrane</keyword>
<feature type="transmembrane region" description="Helical" evidence="1">
    <location>
        <begin position="12"/>
        <end position="35"/>
    </location>
</feature>
<dbReference type="EMBL" id="LFWU01000055">
    <property type="protein sequence ID" value="KON32736.1"/>
    <property type="molecule type" value="Genomic_DNA"/>
</dbReference>
<feature type="transmembrane region" description="Helical" evidence="1">
    <location>
        <begin position="310"/>
        <end position="334"/>
    </location>
</feature>
<evidence type="ECO:0000256" key="1">
    <source>
        <dbReference type="SAM" id="Phobius"/>
    </source>
</evidence>
<keyword evidence="1" id="KW-1133">Transmembrane helix</keyword>
<dbReference type="AlphaFoldDB" id="A0A0M0BX40"/>
<feature type="transmembrane region" description="Helical" evidence="1">
    <location>
        <begin position="67"/>
        <end position="88"/>
    </location>
</feature>
<evidence type="ECO:0008006" key="4">
    <source>
        <dbReference type="Google" id="ProtNLM"/>
    </source>
</evidence>
<comment type="caution">
    <text evidence="2">The sequence shown here is derived from an EMBL/GenBank/DDBJ whole genome shotgun (WGS) entry which is preliminary data.</text>
</comment>
<sequence length="360" mass="40025">MSDAVKIFVKMFLLVAVLFTIFLYLFAIVLGPSLFYLTPEGLTTGTIHLSNLPIWFFNISADVPVGLNLNVVFFGVWSIFSLSFIAAWKFRENFHTVIKESIFQPTKKLFNSCLFAMPIINSMALIGVVAIQGFQEIGGIPTGTSPVSSSDPFLAFVDLSYSAVVEEVGFRLIPIGAFLVFYLFIVKRSAITFSVKQKLKLLFASILFPDKAKSMVGEKTVSQYGILQGISLGEWGVVIFTSIIFGLAHFDPGNSWEIGKITSATFAGFVIALSYLLYGAQASIILHWFFNTYTKTYLVFSDLYPVMVPFTNAVWILSLILGIFGWMAGAYILSSKLVWVVKKRDENKQKHSDFSLSISP</sequence>
<feature type="transmembrane region" description="Helical" evidence="1">
    <location>
        <begin position="109"/>
        <end position="131"/>
    </location>
</feature>